<dbReference type="CDD" id="cd12173">
    <property type="entry name" value="PGDH_4"/>
    <property type="match status" value="1"/>
</dbReference>
<dbReference type="Pfam" id="PF02826">
    <property type="entry name" value="2-Hacid_dh_C"/>
    <property type="match status" value="1"/>
</dbReference>
<dbReference type="RefSeq" id="WP_284257888.1">
    <property type="nucleotide sequence ID" value="NZ_BSOS01000059.1"/>
</dbReference>
<comment type="caution">
    <text evidence="6">The sequence shown here is derived from an EMBL/GenBank/DDBJ whole genome shotgun (WGS) entry which is preliminary data.</text>
</comment>
<sequence length="325" mass="34187">MPHVLIGGKIHQAGLDLLRAAPGVTFDMADDLAAPAILPLLETTDAILIRTQTLPGSLLDKARNLKILSRHGVGYDNVDVQALNRRHIPLCVVGDANSASVAEHTLMLMLSLAKRVIDYDRETRAGNWRYRDSQSAMDLASKTLLLLGFGRIGRAVAQRAAPFGLRIEVHDPFTSPAAIREAGAVPAADLHEALARADILSVHIPLAGGKAPVGAAELALMKPSAIVINTARGGVIDEAALAAALDAGQLAGAALDVFEVEPLPPSHPLLRNANVILTPHAAGLTKECAMRMSTMAVRNILDFFAGQLDPAVVVNRADATASVTP</sequence>
<evidence type="ECO:0000256" key="2">
    <source>
        <dbReference type="ARBA" id="ARBA00023002"/>
    </source>
</evidence>
<dbReference type="InterPro" id="IPR050857">
    <property type="entry name" value="D-2-hydroxyacid_DH"/>
</dbReference>
<comment type="similarity">
    <text evidence="1 4">Belongs to the D-isomer specific 2-hydroxyacid dehydrogenase family.</text>
</comment>
<gene>
    <name evidence="6" type="ORF">GCM10010909_18450</name>
</gene>
<dbReference type="PANTHER" id="PTHR42789">
    <property type="entry name" value="D-ISOMER SPECIFIC 2-HYDROXYACID DEHYDROGENASE FAMILY PROTEIN (AFU_ORTHOLOGUE AFUA_6G10090)"/>
    <property type="match status" value="1"/>
</dbReference>
<dbReference type="InterPro" id="IPR029753">
    <property type="entry name" value="D-isomer_DH_CS"/>
</dbReference>
<evidence type="ECO:0000256" key="3">
    <source>
        <dbReference type="ARBA" id="ARBA00023027"/>
    </source>
</evidence>
<dbReference type="EMBL" id="BSOS01000059">
    <property type="protein sequence ID" value="GLR67164.1"/>
    <property type="molecule type" value="Genomic_DNA"/>
</dbReference>
<dbReference type="SUPFAM" id="SSF51735">
    <property type="entry name" value="NAD(P)-binding Rossmann-fold domains"/>
    <property type="match status" value="1"/>
</dbReference>
<dbReference type="SMART" id="SM00997">
    <property type="entry name" value="AdoHcyase_NAD"/>
    <property type="match status" value="1"/>
</dbReference>
<dbReference type="PANTHER" id="PTHR42789:SF1">
    <property type="entry name" value="D-ISOMER SPECIFIC 2-HYDROXYACID DEHYDROGENASE FAMILY PROTEIN (AFU_ORTHOLOGUE AFUA_6G10090)"/>
    <property type="match status" value="1"/>
</dbReference>
<dbReference type="InterPro" id="IPR006139">
    <property type="entry name" value="D-isomer_2_OHA_DH_cat_dom"/>
</dbReference>
<dbReference type="SUPFAM" id="SSF52283">
    <property type="entry name" value="Formate/glycerate dehydrogenase catalytic domain-like"/>
    <property type="match status" value="1"/>
</dbReference>
<reference evidence="7" key="1">
    <citation type="journal article" date="2019" name="Int. J. Syst. Evol. Microbiol.">
        <title>The Global Catalogue of Microorganisms (GCM) 10K type strain sequencing project: providing services to taxonomists for standard genome sequencing and annotation.</title>
        <authorList>
            <consortium name="The Broad Institute Genomics Platform"/>
            <consortium name="The Broad Institute Genome Sequencing Center for Infectious Disease"/>
            <person name="Wu L."/>
            <person name="Ma J."/>
        </authorList>
    </citation>
    <scope>NUCLEOTIDE SEQUENCE [LARGE SCALE GENOMIC DNA]</scope>
    <source>
        <strain evidence="7">NBRC 112502</strain>
    </source>
</reference>
<name>A0ABQ6A3V4_9PROT</name>
<evidence type="ECO:0000256" key="4">
    <source>
        <dbReference type="RuleBase" id="RU003719"/>
    </source>
</evidence>
<evidence type="ECO:0000256" key="1">
    <source>
        <dbReference type="ARBA" id="ARBA00005854"/>
    </source>
</evidence>
<organism evidence="6 7">
    <name type="scientific">Acidocella aquatica</name>
    <dbReference type="NCBI Taxonomy" id="1922313"/>
    <lineage>
        <taxon>Bacteria</taxon>
        <taxon>Pseudomonadati</taxon>
        <taxon>Pseudomonadota</taxon>
        <taxon>Alphaproteobacteria</taxon>
        <taxon>Acetobacterales</taxon>
        <taxon>Acidocellaceae</taxon>
        <taxon>Acidocella</taxon>
    </lineage>
</organism>
<keyword evidence="7" id="KW-1185">Reference proteome</keyword>
<dbReference type="InterPro" id="IPR006140">
    <property type="entry name" value="D-isomer_DH_NAD-bd"/>
</dbReference>
<dbReference type="InterPro" id="IPR036291">
    <property type="entry name" value="NAD(P)-bd_dom_sf"/>
</dbReference>
<keyword evidence="3" id="KW-0520">NAD</keyword>
<dbReference type="Pfam" id="PF00389">
    <property type="entry name" value="2-Hacid_dh"/>
    <property type="match status" value="1"/>
</dbReference>
<dbReference type="Proteomes" id="UP001156641">
    <property type="component" value="Unassembled WGS sequence"/>
</dbReference>
<dbReference type="InterPro" id="IPR015878">
    <property type="entry name" value="Ado_hCys_hydrolase_NAD-bd"/>
</dbReference>
<protein>
    <submittedName>
        <fullName evidence="6">D-3-phosphoglycerate dehydrogenase</fullName>
    </submittedName>
</protein>
<evidence type="ECO:0000259" key="5">
    <source>
        <dbReference type="SMART" id="SM00997"/>
    </source>
</evidence>
<evidence type="ECO:0000313" key="6">
    <source>
        <dbReference type="EMBL" id="GLR67164.1"/>
    </source>
</evidence>
<dbReference type="PROSITE" id="PS00671">
    <property type="entry name" value="D_2_HYDROXYACID_DH_3"/>
    <property type="match status" value="1"/>
</dbReference>
<proteinExistence type="inferred from homology"/>
<keyword evidence="2 4" id="KW-0560">Oxidoreductase</keyword>
<evidence type="ECO:0000313" key="7">
    <source>
        <dbReference type="Proteomes" id="UP001156641"/>
    </source>
</evidence>
<feature type="domain" description="S-adenosyl-L-homocysteine hydrolase NAD binding" evidence="5">
    <location>
        <begin position="128"/>
        <end position="283"/>
    </location>
</feature>
<dbReference type="Gene3D" id="3.40.50.720">
    <property type="entry name" value="NAD(P)-binding Rossmann-like Domain"/>
    <property type="match status" value="2"/>
</dbReference>
<accession>A0ABQ6A3V4</accession>